<dbReference type="InterPro" id="IPR003851">
    <property type="entry name" value="Znf_Dof"/>
</dbReference>
<keyword evidence="13" id="KW-1185">Reference proteome</keyword>
<dbReference type="GO" id="GO:0005634">
    <property type="term" value="C:nucleus"/>
    <property type="evidence" value="ECO:0007669"/>
    <property type="project" value="UniProtKB-SubCell"/>
</dbReference>
<evidence type="ECO:0000256" key="1">
    <source>
        <dbReference type="ARBA" id="ARBA00022723"/>
    </source>
</evidence>
<name>A0ABD3C5G1_9LAMI</name>
<evidence type="ECO:0000256" key="3">
    <source>
        <dbReference type="ARBA" id="ARBA00022833"/>
    </source>
</evidence>
<dbReference type="GO" id="GO:0003677">
    <property type="term" value="F:DNA binding"/>
    <property type="evidence" value="ECO:0007669"/>
    <property type="project" value="UniProtKB-UniRule"/>
</dbReference>
<dbReference type="GO" id="GO:0008270">
    <property type="term" value="F:zinc ion binding"/>
    <property type="evidence" value="ECO:0007669"/>
    <property type="project" value="UniProtKB-KW"/>
</dbReference>
<keyword evidence="7 8" id="KW-0539">Nucleus</keyword>
<keyword evidence="1 9" id="KW-0479">Metal-binding</keyword>
<dbReference type="Pfam" id="PF02701">
    <property type="entry name" value="Zn_ribbon_Dof"/>
    <property type="match status" value="1"/>
</dbReference>
<keyword evidence="2 8" id="KW-0863">Zinc-finger</keyword>
<proteinExistence type="predicted"/>
<comment type="function">
    <text evidence="9">Transcription factor that binds specifically to a 5'-AA[AG]G-3' consensus core sequence.</text>
</comment>
<evidence type="ECO:0000256" key="8">
    <source>
        <dbReference type="PROSITE-ProRule" id="PRU00071"/>
    </source>
</evidence>
<dbReference type="PROSITE" id="PS50884">
    <property type="entry name" value="ZF_DOF_2"/>
    <property type="match status" value="1"/>
</dbReference>
<evidence type="ECO:0000256" key="2">
    <source>
        <dbReference type="ARBA" id="ARBA00022771"/>
    </source>
</evidence>
<reference evidence="13" key="1">
    <citation type="journal article" date="2024" name="IScience">
        <title>Strigolactones Initiate the Formation of Haustorium-like Structures in Castilleja.</title>
        <authorList>
            <person name="Buerger M."/>
            <person name="Peterson D."/>
            <person name="Chory J."/>
        </authorList>
    </citation>
    <scope>NUCLEOTIDE SEQUENCE [LARGE SCALE GENOMIC DNA]</scope>
</reference>
<dbReference type="EMBL" id="JAVIJP010000054">
    <property type="protein sequence ID" value="KAL3624070.1"/>
    <property type="molecule type" value="Genomic_DNA"/>
</dbReference>
<protein>
    <recommendedName>
        <fullName evidence="9">Dof zinc finger protein</fullName>
    </recommendedName>
</protein>
<dbReference type="InterPro" id="IPR045174">
    <property type="entry name" value="Dof"/>
</dbReference>
<dbReference type="PANTHER" id="PTHR31992:SF108">
    <property type="entry name" value="DOF ZINC FINGER PROTEIN"/>
    <property type="match status" value="1"/>
</dbReference>
<organism evidence="12 13">
    <name type="scientific">Castilleja foliolosa</name>
    <dbReference type="NCBI Taxonomy" id="1961234"/>
    <lineage>
        <taxon>Eukaryota</taxon>
        <taxon>Viridiplantae</taxon>
        <taxon>Streptophyta</taxon>
        <taxon>Embryophyta</taxon>
        <taxon>Tracheophyta</taxon>
        <taxon>Spermatophyta</taxon>
        <taxon>Magnoliopsida</taxon>
        <taxon>eudicotyledons</taxon>
        <taxon>Gunneridae</taxon>
        <taxon>Pentapetalae</taxon>
        <taxon>asterids</taxon>
        <taxon>lamiids</taxon>
        <taxon>Lamiales</taxon>
        <taxon>Orobanchaceae</taxon>
        <taxon>Pedicularideae</taxon>
        <taxon>Castillejinae</taxon>
        <taxon>Castilleja</taxon>
    </lineage>
</organism>
<feature type="region of interest" description="Disordered" evidence="10">
    <location>
        <begin position="1"/>
        <end position="20"/>
    </location>
</feature>
<evidence type="ECO:0000256" key="9">
    <source>
        <dbReference type="RuleBase" id="RU369094"/>
    </source>
</evidence>
<keyword evidence="5 8" id="KW-0238">DNA-binding</keyword>
<dbReference type="Proteomes" id="UP001632038">
    <property type="component" value="Unassembled WGS sequence"/>
</dbReference>
<evidence type="ECO:0000256" key="6">
    <source>
        <dbReference type="ARBA" id="ARBA00023163"/>
    </source>
</evidence>
<evidence type="ECO:0000256" key="4">
    <source>
        <dbReference type="ARBA" id="ARBA00023015"/>
    </source>
</evidence>
<feature type="region of interest" description="Disordered" evidence="10">
    <location>
        <begin position="59"/>
        <end position="107"/>
    </location>
</feature>
<accession>A0ABD3C5G1</accession>
<evidence type="ECO:0000313" key="13">
    <source>
        <dbReference type="Proteomes" id="UP001632038"/>
    </source>
</evidence>
<comment type="caution">
    <text evidence="12">The sequence shown here is derived from an EMBL/GenBank/DDBJ whole genome shotgun (WGS) entry which is preliminary data.</text>
</comment>
<comment type="subcellular location">
    <subcellularLocation>
        <location evidence="8 9">Nucleus</location>
    </subcellularLocation>
</comment>
<sequence length="244" mass="27718">MEQARGEPHQQDQPPTPFKCPRCNSLDTKFRYFNNNSLTQPRFYCKTCKRQWTVGGNLRNIPFGGKSRRGNQTKASSSRYGNPRCQPPLTMAQPPTNPPAVASTQKSSYNSDDEITCWDAIQSLIHTEVINQHANAGNHFSNGGDDRAIQQEWNIQQRIPGHIETQENYNQANSGLPSHLYNNRLVQPSWHTNSLTREFQTDFGISSSNVSLWNNFSGNTTDAETDKTNVNIDEWFNFSDYDSP</sequence>
<evidence type="ECO:0000259" key="11">
    <source>
        <dbReference type="PROSITE" id="PS50884"/>
    </source>
</evidence>
<dbReference type="GO" id="GO:0003700">
    <property type="term" value="F:DNA-binding transcription factor activity"/>
    <property type="evidence" value="ECO:0007669"/>
    <property type="project" value="UniProtKB-UniRule"/>
</dbReference>
<feature type="domain" description="Dof-type" evidence="11">
    <location>
        <begin position="18"/>
        <end position="72"/>
    </location>
</feature>
<keyword evidence="4 9" id="KW-0805">Transcription regulation</keyword>
<keyword evidence="6 9" id="KW-0804">Transcription</keyword>
<evidence type="ECO:0000256" key="10">
    <source>
        <dbReference type="SAM" id="MobiDB-lite"/>
    </source>
</evidence>
<evidence type="ECO:0000256" key="5">
    <source>
        <dbReference type="ARBA" id="ARBA00023125"/>
    </source>
</evidence>
<evidence type="ECO:0000256" key="7">
    <source>
        <dbReference type="ARBA" id="ARBA00023242"/>
    </source>
</evidence>
<keyword evidence="3 9" id="KW-0862">Zinc</keyword>
<feature type="compositionally biased region" description="Basic and acidic residues" evidence="10">
    <location>
        <begin position="1"/>
        <end position="10"/>
    </location>
</feature>
<dbReference type="AlphaFoldDB" id="A0ABD3C5G1"/>
<evidence type="ECO:0000313" key="12">
    <source>
        <dbReference type="EMBL" id="KAL3624070.1"/>
    </source>
</evidence>
<dbReference type="PANTHER" id="PTHR31992">
    <property type="entry name" value="DOF ZINC FINGER PROTEIN DOF1.4-RELATED"/>
    <property type="match status" value="1"/>
</dbReference>
<gene>
    <name evidence="12" type="ORF">CASFOL_032886</name>
</gene>